<feature type="transmembrane region" description="Helical" evidence="19">
    <location>
        <begin position="265"/>
        <end position="283"/>
    </location>
</feature>
<evidence type="ECO:0000256" key="17">
    <source>
        <dbReference type="RuleBase" id="RU003793"/>
    </source>
</evidence>
<keyword evidence="4" id="KW-0997">Cell inner membrane</keyword>
<dbReference type="GO" id="GO:0008168">
    <property type="term" value="F:methyltransferase activity"/>
    <property type="evidence" value="ECO:0007669"/>
    <property type="project" value="UniProtKB-KW"/>
</dbReference>
<keyword evidence="23" id="KW-1185">Reference proteome</keyword>
<evidence type="ECO:0000259" key="21">
    <source>
        <dbReference type="Pfam" id="PF06750"/>
    </source>
</evidence>
<evidence type="ECO:0000256" key="10">
    <source>
        <dbReference type="ARBA" id="ARBA00022801"/>
    </source>
</evidence>
<evidence type="ECO:0000256" key="7">
    <source>
        <dbReference type="ARBA" id="ARBA00022679"/>
    </source>
</evidence>
<dbReference type="EC" id="3.4.23.43" evidence="15 18"/>
<comment type="function">
    <text evidence="18">Plays an essential role in type IV pili and type II pseudopili formation by proteolytically removing the leader sequence from substrate proteins and subsequently monomethylating the alpha-amino group of the newly exposed N-terminal phenylalanine.</text>
</comment>
<dbReference type="AlphaFoldDB" id="A0A4R1F3U0"/>
<dbReference type="InterPro" id="IPR014032">
    <property type="entry name" value="Peptidase_A24A_bac"/>
</dbReference>
<comment type="similarity">
    <text evidence="2 17">Belongs to the peptidase A24 family.</text>
</comment>
<evidence type="ECO:0000256" key="19">
    <source>
        <dbReference type="SAM" id="Phobius"/>
    </source>
</evidence>
<dbReference type="Pfam" id="PF06750">
    <property type="entry name" value="A24_N_bact"/>
    <property type="match status" value="1"/>
</dbReference>
<name>A0A4R1F3U0_9GAMM</name>
<keyword evidence="13 18" id="KW-0511">Multifunctional enzyme</keyword>
<dbReference type="Proteomes" id="UP000294887">
    <property type="component" value="Unassembled WGS sequence"/>
</dbReference>
<dbReference type="GO" id="GO:0006465">
    <property type="term" value="P:signal peptide processing"/>
    <property type="evidence" value="ECO:0007669"/>
    <property type="project" value="TreeGrafter"/>
</dbReference>
<keyword evidence="6 18" id="KW-0645">Protease</keyword>
<keyword evidence="7 18" id="KW-0808">Transferase</keyword>
<dbReference type="InterPro" id="IPR010627">
    <property type="entry name" value="Prepilin_pept_A24_N"/>
</dbReference>
<dbReference type="InterPro" id="IPR000045">
    <property type="entry name" value="Prepilin_IV_endopep_pep"/>
</dbReference>
<dbReference type="PANTHER" id="PTHR30487:SF0">
    <property type="entry name" value="PREPILIN LEADER PEPTIDASE_N-METHYLTRANSFERASE-RELATED"/>
    <property type="match status" value="1"/>
</dbReference>
<dbReference type="EC" id="2.1.1.-" evidence="18"/>
<dbReference type="PANTHER" id="PTHR30487">
    <property type="entry name" value="TYPE 4 PREPILIN-LIKE PROTEINS LEADER PEPTIDE-PROCESSING ENZYME"/>
    <property type="match status" value="1"/>
</dbReference>
<evidence type="ECO:0000259" key="20">
    <source>
        <dbReference type="Pfam" id="PF01478"/>
    </source>
</evidence>
<gene>
    <name evidence="22" type="ORF">EV695_0787</name>
</gene>
<evidence type="ECO:0000256" key="4">
    <source>
        <dbReference type="ARBA" id="ARBA00022519"/>
    </source>
</evidence>
<organism evidence="22 23">
    <name type="scientific">Cocleimonas flava</name>
    <dbReference type="NCBI Taxonomy" id="634765"/>
    <lineage>
        <taxon>Bacteria</taxon>
        <taxon>Pseudomonadati</taxon>
        <taxon>Pseudomonadota</taxon>
        <taxon>Gammaproteobacteria</taxon>
        <taxon>Thiotrichales</taxon>
        <taxon>Thiotrichaceae</taxon>
        <taxon>Cocleimonas</taxon>
    </lineage>
</organism>
<keyword evidence="5 18" id="KW-0489">Methyltransferase</keyword>
<feature type="transmembrane region" description="Helical" evidence="19">
    <location>
        <begin position="220"/>
        <end position="253"/>
    </location>
</feature>
<evidence type="ECO:0000256" key="13">
    <source>
        <dbReference type="ARBA" id="ARBA00023268"/>
    </source>
</evidence>
<evidence type="ECO:0000313" key="23">
    <source>
        <dbReference type="Proteomes" id="UP000294887"/>
    </source>
</evidence>
<keyword evidence="8" id="KW-0949">S-adenosyl-L-methionine</keyword>
<dbReference type="RefSeq" id="WP_131904596.1">
    <property type="nucleotide sequence ID" value="NZ_BAAAFU010000008.1"/>
</dbReference>
<evidence type="ECO:0000313" key="22">
    <source>
        <dbReference type="EMBL" id="TCJ88927.1"/>
    </source>
</evidence>
<sequence>MELITLLRENTLFFLTVVGLFSLLVGSFLNAAIYRIPIMLQQGWREECEELFGGDHSDTNHDSSKKFNLFIPRSQCPHCGHMITAIENIPVISYLFLKGKCSSCKTGISIQYPLVELATAAISVFVAWKVGFGWQTLAALIFTWTLITLSLIDAKTMLLPDNLTIPLMWLGIVVNYQEIFIDLRSSVLGAMIGYMSLWSLFHLFKLITGKEGMGYGDFKILAAIGAWAGWQILPFTIFAASLVGAVAGILMIVLKGQKESQPIPFGPWLALAGFVGFIWREPIISYMTNYFGLI</sequence>
<keyword evidence="12 19" id="KW-0472">Membrane</keyword>
<feature type="transmembrane region" description="Helical" evidence="19">
    <location>
        <begin position="187"/>
        <end position="208"/>
    </location>
</feature>
<evidence type="ECO:0000256" key="3">
    <source>
        <dbReference type="ARBA" id="ARBA00022475"/>
    </source>
</evidence>
<dbReference type="FunFam" id="1.20.120.1220:FF:000001">
    <property type="entry name" value="Type 4 prepilin-like proteins leader peptide-processing enzyme"/>
    <property type="match status" value="1"/>
</dbReference>
<evidence type="ECO:0000256" key="6">
    <source>
        <dbReference type="ARBA" id="ARBA00022670"/>
    </source>
</evidence>
<dbReference type="GO" id="GO:0004190">
    <property type="term" value="F:aspartic-type endopeptidase activity"/>
    <property type="evidence" value="ECO:0007669"/>
    <property type="project" value="UniProtKB-EC"/>
</dbReference>
<feature type="domain" description="Prepilin peptidase A24 N-terminal" evidence="21">
    <location>
        <begin position="20"/>
        <end position="129"/>
    </location>
</feature>
<evidence type="ECO:0000256" key="18">
    <source>
        <dbReference type="RuleBase" id="RU003794"/>
    </source>
</evidence>
<evidence type="ECO:0000256" key="15">
    <source>
        <dbReference type="ARBA" id="ARBA00067082"/>
    </source>
</evidence>
<feature type="transmembrane region" description="Helical" evidence="19">
    <location>
        <begin position="134"/>
        <end position="152"/>
    </location>
</feature>
<dbReference type="PRINTS" id="PR00864">
    <property type="entry name" value="PREPILNPTASE"/>
</dbReference>
<reference evidence="22 23" key="1">
    <citation type="submission" date="2019-03" db="EMBL/GenBank/DDBJ databases">
        <title>Genomic Encyclopedia of Type Strains, Phase IV (KMG-IV): sequencing the most valuable type-strain genomes for metagenomic binning, comparative biology and taxonomic classification.</title>
        <authorList>
            <person name="Goeker M."/>
        </authorList>
    </citation>
    <scope>NUCLEOTIDE SEQUENCE [LARGE SCALE GENOMIC DNA]</scope>
    <source>
        <strain evidence="22 23">DSM 24830</strain>
    </source>
</reference>
<accession>A0A4R1F3U0</accession>
<evidence type="ECO:0000256" key="2">
    <source>
        <dbReference type="ARBA" id="ARBA00005801"/>
    </source>
</evidence>
<comment type="catalytic activity">
    <reaction evidence="14 18">
        <text>Typically cleaves a -Gly-|-Phe- bond to release an N-terminal, basic peptide of 5-8 residues from type IV prepilin, and then N-methylates the new N-terminal amino group, the methyl donor being S-adenosyl-L-methionine.</text>
        <dbReference type="EC" id="3.4.23.43"/>
    </reaction>
</comment>
<proteinExistence type="inferred from homology"/>
<dbReference type="GO" id="GO:0005886">
    <property type="term" value="C:plasma membrane"/>
    <property type="evidence" value="ECO:0007669"/>
    <property type="project" value="UniProtKB-SubCell"/>
</dbReference>
<dbReference type="InterPro" id="IPR050882">
    <property type="entry name" value="Prepilin_peptidase/N-MTase"/>
</dbReference>
<evidence type="ECO:0000256" key="14">
    <source>
        <dbReference type="ARBA" id="ARBA00050401"/>
    </source>
</evidence>
<feature type="domain" description="Prepilin type IV endopeptidase peptidase" evidence="20">
    <location>
        <begin position="140"/>
        <end position="249"/>
    </location>
</feature>
<dbReference type="EMBL" id="SMFQ01000002">
    <property type="protein sequence ID" value="TCJ88927.1"/>
    <property type="molecule type" value="Genomic_DNA"/>
</dbReference>
<dbReference type="Pfam" id="PF01478">
    <property type="entry name" value="Peptidase_A24"/>
    <property type="match status" value="1"/>
</dbReference>
<dbReference type="GO" id="GO:0032259">
    <property type="term" value="P:methylation"/>
    <property type="evidence" value="ECO:0007669"/>
    <property type="project" value="UniProtKB-KW"/>
</dbReference>
<dbReference type="OrthoDB" id="9789291at2"/>
<evidence type="ECO:0000256" key="16">
    <source>
        <dbReference type="ARBA" id="ARBA00071870"/>
    </source>
</evidence>
<evidence type="ECO:0000256" key="9">
    <source>
        <dbReference type="ARBA" id="ARBA00022692"/>
    </source>
</evidence>
<evidence type="ECO:0000256" key="5">
    <source>
        <dbReference type="ARBA" id="ARBA00022603"/>
    </source>
</evidence>
<evidence type="ECO:0000256" key="11">
    <source>
        <dbReference type="ARBA" id="ARBA00022989"/>
    </source>
</evidence>
<evidence type="ECO:0000256" key="1">
    <source>
        <dbReference type="ARBA" id="ARBA00004429"/>
    </source>
</evidence>
<keyword evidence="11 19" id="KW-1133">Transmembrane helix</keyword>
<evidence type="ECO:0000256" key="8">
    <source>
        <dbReference type="ARBA" id="ARBA00022691"/>
    </source>
</evidence>
<evidence type="ECO:0000256" key="12">
    <source>
        <dbReference type="ARBA" id="ARBA00023136"/>
    </source>
</evidence>
<protein>
    <recommendedName>
        <fullName evidence="16 18">Prepilin leader peptidase/N-methyltransferase</fullName>
        <ecNumber evidence="18">2.1.1.-</ecNumber>
        <ecNumber evidence="15 18">3.4.23.43</ecNumber>
    </recommendedName>
</protein>
<dbReference type="Gene3D" id="1.20.120.1220">
    <property type="match status" value="1"/>
</dbReference>
<keyword evidence="3" id="KW-1003">Cell membrane</keyword>
<keyword evidence="10 18" id="KW-0378">Hydrolase</keyword>
<comment type="caution">
    <text evidence="22">The sequence shown here is derived from an EMBL/GenBank/DDBJ whole genome shotgun (WGS) entry which is preliminary data.</text>
</comment>
<keyword evidence="9 18" id="KW-0812">Transmembrane</keyword>
<feature type="transmembrane region" description="Helical" evidence="19">
    <location>
        <begin position="12"/>
        <end position="34"/>
    </location>
</feature>
<comment type="subcellular location">
    <subcellularLocation>
        <location evidence="1">Cell inner membrane</location>
        <topology evidence="1">Multi-pass membrane protein</topology>
    </subcellularLocation>
    <subcellularLocation>
        <location evidence="18">Cell membrane</location>
        <topology evidence="18">Multi-pass membrane protein</topology>
    </subcellularLocation>
</comment>